<proteinExistence type="inferred from homology"/>
<dbReference type="EMBL" id="BTGU01000045">
    <property type="protein sequence ID" value="GMN53241.1"/>
    <property type="molecule type" value="Genomic_DNA"/>
</dbReference>
<dbReference type="Gene3D" id="3.80.10.10">
    <property type="entry name" value="Ribonuclease Inhibitor"/>
    <property type="match status" value="1"/>
</dbReference>
<dbReference type="InterPro" id="IPR001611">
    <property type="entry name" value="Leu-rich_rpt"/>
</dbReference>
<dbReference type="Pfam" id="PF00560">
    <property type="entry name" value="LRR_1"/>
    <property type="match status" value="2"/>
</dbReference>
<dbReference type="InterPro" id="IPR032675">
    <property type="entry name" value="LRR_dom_sf"/>
</dbReference>
<name>A0AA88AZI2_FICCA</name>
<evidence type="ECO:0000256" key="3">
    <source>
        <dbReference type="ARBA" id="ARBA00022614"/>
    </source>
</evidence>
<dbReference type="GO" id="GO:0016020">
    <property type="term" value="C:membrane"/>
    <property type="evidence" value="ECO:0007669"/>
    <property type="project" value="UniProtKB-SubCell"/>
</dbReference>
<dbReference type="Proteomes" id="UP001187192">
    <property type="component" value="Unassembled WGS sequence"/>
</dbReference>
<dbReference type="InterPro" id="IPR051809">
    <property type="entry name" value="Plant_receptor-like_S/T_kinase"/>
</dbReference>
<evidence type="ECO:0000256" key="5">
    <source>
        <dbReference type="ARBA" id="ARBA00022737"/>
    </source>
</evidence>
<evidence type="ECO:0000256" key="2">
    <source>
        <dbReference type="ARBA" id="ARBA00009592"/>
    </source>
</evidence>
<dbReference type="SUPFAM" id="SSF56112">
    <property type="entry name" value="Protein kinase-like (PK-like)"/>
    <property type="match status" value="1"/>
</dbReference>
<keyword evidence="8" id="KW-0325">Glycoprotein</keyword>
<organism evidence="9 10">
    <name type="scientific">Ficus carica</name>
    <name type="common">Common fig</name>
    <dbReference type="NCBI Taxonomy" id="3494"/>
    <lineage>
        <taxon>Eukaryota</taxon>
        <taxon>Viridiplantae</taxon>
        <taxon>Streptophyta</taxon>
        <taxon>Embryophyta</taxon>
        <taxon>Tracheophyta</taxon>
        <taxon>Spermatophyta</taxon>
        <taxon>Magnoliopsida</taxon>
        <taxon>eudicotyledons</taxon>
        <taxon>Gunneridae</taxon>
        <taxon>Pentapetalae</taxon>
        <taxon>rosids</taxon>
        <taxon>fabids</taxon>
        <taxon>Rosales</taxon>
        <taxon>Moraceae</taxon>
        <taxon>Ficeae</taxon>
        <taxon>Ficus</taxon>
    </lineage>
</organism>
<evidence type="ECO:0000256" key="7">
    <source>
        <dbReference type="ARBA" id="ARBA00023136"/>
    </source>
</evidence>
<dbReference type="SUPFAM" id="SSF52058">
    <property type="entry name" value="L domain-like"/>
    <property type="match status" value="1"/>
</dbReference>
<dbReference type="InterPro" id="IPR011009">
    <property type="entry name" value="Kinase-like_dom_sf"/>
</dbReference>
<gene>
    <name evidence="9" type="ORF">TIFTF001_022385</name>
</gene>
<dbReference type="PANTHER" id="PTHR27008:SF596">
    <property type="entry name" value="OS02G0215500 PROTEIN"/>
    <property type="match status" value="1"/>
</dbReference>
<evidence type="ECO:0000313" key="10">
    <source>
        <dbReference type="Proteomes" id="UP001187192"/>
    </source>
</evidence>
<dbReference type="AlphaFoldDB" id="A0AA88AZI2"/>
<dbReference type="FunFam" id="3.80.10.10:FF:000111">
    <property type="entry name" value="LRR receptor-like serine/threonine-protein kinase ERECTA"/>
    <property type="match status" value="1"/>
</dbReference>
<comment type="subcellular location">
    <subcellularLocation>
        <location evidence="1">Membrane</location>
        <topology evidence="1">Single-pass membrane protein</topology>
    </subcellularLocation>
</comment>
<evidence type="ECO:0000256" key="4">
    <source>
        <dbReference type="ARBA" id="ARBA00022692"/>
    </source>
</evidence>
<reference evidence="9" key="1">
    <citation type="submission" date="2023-07" db="EMBL/GenBank/DDBJ databases">
        <title>draft genome sequence of fig (Ficus carica).</title>
        <authorList>
            <person name="Takahashi T."/>
            <person name="Nishimura K."/>
        </authorList>
    </citation>
    <scope>NUCLEOTIDE SEQUENCE</scope>
</reference>
<comment type="caution">
    <text evidence="9">The sequence shown here is derived from an EMBL/GenBank/DDBJ whole genome shotgun (WGS) entry which is preliminary data.</text>
</comment>
<keyword evidence="5" id="KW-0677">Repeat</keyword>
<evidence type="ECO:0000256" key="1">
    <source>
        <dbReference type="ARBA" id="ARBA00004167"/>
    </source>
</evidence>
<protein>
    <submittedName>
        <fullName evidence="9">Uncharacterized protein</fullName>
    </submittedName>
</protein>
<sequence>MSFGRNRIQGSIPFGIGNLVDLEVLGFEKNLLLGSIPTSIEIDLSDNYFSGSIPDEVGKLVNLGYLDLSENKLSGEIPETLGSCERLEFLYLEGNLLQGTFPQSFDTLRGIAEMDLSCNNLSGKIPTYLKDFRSLQKLNLSNNNFEGEVPTQEIFTNTSGLSIVGNTRLCGGIAQLNLPKCPSNLNTKAKLSKYVMGSELSREGDVYSYGILLLEMFTGKRPTDEMFKDDFNLHYFVKMALPERLVRTQLF</sequence>
<evidence type="ECO:0000313" key="9">
    <source>
        <dbReference type="EMBL" id="GMN53241.1"/>
    </source>
</evidence>
<keyword evidence="7" id="KW-0472">Membrane</keyword>
<accession>A0AA88AZI2</accession>
<comment type="similarity">
    <text evidence="2">Belongs to the RLP family.</text>
</comment>
<evidence type="ECO:0000256" key="8">
    <source>
        <dbReference type="ARBA" id="ARBA00023180"/>
    </source>
</evidence>
<keyword evidence="4" id="KW-0812">Transmembrane</keyword>
<dbReference type="Gene3D" id="1.10.510.10">
    <property type="entry name" value="Transferase(Phosphotransferase) domain 1"/>
    <property type="match status" value="1"/>
</dbReference>
<keyword evidence="10" id="KW-1185">Reference proteome</keyword>
<dbReference type="PANTHER" id="PTHR27008">
    <property type="entry name" value="OS04G0122200 PROTEIN"/>
    <property type="match status" value="1"/>
</dbReference>
<keyword evidence="6" id="KW-1133">Transmembrane helix</keyword>
<keyword evidence="3" id="KW-0433">Leucine-rich repeat</keyword>
<evidence type="ECO:0000256" key="6">
    <source>
        <dbReference type="ARBA" id="ARBA00022989"/>
    </source>
</evidence>
<dbReference type="Pfam" id="PF13855">
    <property type="entry name" value="LRR_8"/>
    <property type="match status" value="1"/>
</dbReference>